<dbReference type="KEGG" id="dvu:DVU_1478"/>
<dbReference type="AlphaFoldDB" id="Q72C06"/>
<proteinExistence type="predicted"/>
<organism evidence="1 2">
    <name type="scientific">Nitratidesulfovibrio vulgaris (strain ATCC 29579 / DSM 644 / CCUG 34227 / NCIMB 8303 / VKM B-1760 / Hildenborough)</name>
    <name type="common">Desulfovibrio vulgaris</name>
    <dbReference type="NCBI Taxonomy" id="882"/>
    <lineage>
        <taxon>Bacteria</taxon>
        <taxon>Pseudomonadati</taxon>
        <taxon>Thermodesulfobacteriota</taxon>
        <taxon>Desulfovibrionia</taxon>
        <taxon>Desulfovibrionales</taxon>
        <taxon>Desulfovibrionaceae</taxon>
        <taxon>Nitratidesulfovibrio</taxon>
    </lineage>
</organism>
<reference evidence="1 2" key="1">
    <citation type="journal article" date="2004" name="Nat. Biotechnol.">
        <title>The genome sequence of the anaerobic, sulfate-reducing bacterium Desulfovibrio vulgaris Hildenborough.</title>
        <authorList>
            <person name="Heidelberg J.F."/>
            <person name="Seshadri R."/>
            <person name="Haveman S.A."/>
            <person name="Hemme C.L."/>
            <person name="Paulsen I.T."/>
            <person name="Kolonay J.F."/>
            <person name="Eisen J.A."/>
            <person name="Ward N."/>
            <person name="Methe B."/>
            <person name="Brinkac L.M."/>
            <person name="Daugherty S.C."/>
            <person name="Deboy R.T."/>
            <person name="Dodson R.J."/>
            <person name="Durkin A.S."/>
            <person name="Madupu R."/>
            <person name="Nelson W.C."/>
            <person name="Sullivan S.A."/>
            <person name="Fouts D."/>
            <person name="Haft D.H."/>
            <person name="Selengut J."/>
            <person name="Peterson J.D."/>
            <person name="Davidsen T.M."/>
            <person name="Zafar N."/>
            <person name="Zhou L."/>
            <person name="Radune D."/>
            <person name="Dimitrov G."/>
            <person name="Hance M."/>
            <person name="Tran K."/>
            <person name="Khouri H."/>
            <person name="Gill J."/>
            <person name="Utterback T.R."/>
            <person name="Feldblyum T.V."/>
            <person name="Wall J.D."/>
            <person name="Voordouw G."/>
            <person name="Fraser C.M."/>
        </authorList>
    </citation>
    <scope>NUCLEOTIDE SEQUENCE [LARGE SCALE GENOMIC DNA]</scope>
    <source>
        <strain evidence="2">ATCC 29579 / DSM 644 / NCIMB 8303 / VKM B-1760 / Hildenborough</strain>
    </source>
</reference>
<dbReference type="HOGENOM" id="CLU_946122_0_0_7"/>
<dbReference type="EnsemblBacteria" id="AAS95956">
    <property type="protein sequence ID" value="AAS95956"/>
    <property type="gene ID" value="DVU_1478"/>
</dbReference>
<dbReference type="Proteomes" id="UP000002194">
    <property type="component" value="Chromosome"/>
</dbReference>
<accession>Q72C06</accession>
<dbReference type="eggNOG" id="ENOG5030F43">
    <property type="taxonomic scope" value="Bacteria"/>
</dbReference>
<dbReference type="PaxDb" id="882-DVU_1478"/>
<dbReference type="RefSeq" id="WP_010938771.1">
    <property type="nucleotide sequence ID" value="NC_002937.3"/>
</dbReference>
<dbReference type="EMBL" id="AE017285">
    <property type="protein sequence ID" value="AAS95956.1"/>
    <property type="molecule type" value="Genomic_DNA"/>
</dbReference>
<sequence>MKRRTAELIRILQGRKMLTHMNIMIGNARHCLVNWISQNSSLCALRDLNFEVSFPYCVQYAQALYILRYYPAYFAENYMLYTTLSEMGCRRPDIASIGCGSMVDGAAASYVFDSFTYHGYDLNDWSFKGLTPNGGSVIFHNGDVFSETSWDVERDVFCFSRSLRDIGDNIDGLRCAVESTDFKYDNIYICATYNSAPDEIRRSHRGMLRRFASFFEDYDIINEDYWDSGRLSKRGRAIRSHLDWWVHSESSFCSSLLSRCRDMLSDGCATSDCETNLQKKPILNVTELGFEVLHLLRR</sequence>
<evidence type="ECO:0000313" key="2">
    <source>
        <dbReference type="Proteomes" id="UP000002194"/>
    </source>
</evidence>
<protein>
    <submittedName>
        <fullName evidence="1">Uncharacterized protein</fullName>
    </submittedName>
</protein>
<evidence type="ECO:0000313" key="1">
    <source>
        <dbReference type="EMBL" id="AAS95956.1"/>
    </source>
</evidence>
<name>Q72C06_NITV2</name>
<dbReference type="STRING" id="882.DVU_1478"/>
<gene>
    <name evidence="1" type="ordered locus">DVU_1478</name>
</gene>
<keyword evidence="2" id="KW-1185">Reference proteome</keyword>